<dbReference type="PANTHER" id="PTHR35719">
    <property type="entry name" value="OS01G0680600 PROTEIN"/>
    <property type="match status" value="1"/>
</dbReference>
<accession>A0AAN8YQC8</accession>
<feature type="compositionally biased region" description="Polar residues" evidence="1">
    <location>
        <begin position="245"/>
        <end position="257"/>
    </location>
</feature>
<evidence type="ECO:0000256" key="2">
    <source>
        <dbReference type="SAM" id="Phobius"/>
    </source>
</evidence>
<sequence>MAIRLPALPNFIAPLTNPRFRNHGISDSVPCCSTSRFRTRCASSSERIRNGRARFNFDHGEGEEDDDGYGFGFRSSGKQRKWWSDESWDDYDDDDDDDDGFGGFLEDSIDTNWIFKVFQAFGWMLPAVFLSMIFGTGSNAFLMALALPLGQSVISLVIDKVWGEPDPQKPRRRARKKPSSTAARDMRMPDEGHRQNIRTGQEKESHRPRQAANDGSFKKGSEGAQHFGGWDELDRKAWVDMSSKRGPTTKANGSQNPLKKGRKLSRRRNRETPLLMRLLIAFFPFLGTWTRFL</sequence>
<keyword evidence="2" id="KW-0472">Membrane</keyword>
<evidence type="ECO:0000313" key="4">
    <source>
        <dbReference type="Proteomes" id="UP001370490"/>
    </source>
</evidence>
<protein>
    <submittedName>
        <fullName evidence="3">Uncharacterized protein</fullName>
    </submittedName>
</protein>
<evidence type="ECO:0000256" key="1">
    <source>
        <dbReference type="SAM" id="MobiDB-lite"/>
    </source>
</evidence>
<keyword evidence="4" id="KW-1185">Reference proteome</keyword>
<feature type="transmembrane region" description="Helical" evidence="2">
    <location>
        <begin position="113"/>
        <end position="134"/>
    </location>
</feature>
<feature type="compositionally biased region" description="Basic and acidic residues" evidence="1">
    <location>
        <begin position="184"/>
        <end position="207"/>
    </location>
</feature>
<dbReference type="AlphaFoldDB" id="A0AAN8YQC8"/>
<dbReference type="EMBL" id="JBAMMX010000028">
    <property type="protein sequence ID" value="KAK6911294.1"/>
    <property type="molecule type" value="Genomic_DNA"/>
</dbReference>
<feature type="compositionally biased region" description="Basic residues" evidence="1">
    <location>
        <begin position="259"/>
        <end position="268"/>
    </location>
</feature>
<proteinExistence type="predicted"/>
<dbReference type="Proteomes" id="UP001370490">
    <property type="component" value="Unassembled WGS sequence"/>
</dbReference>
<feature type="transmembrane region" description="Helical" evidence="2">
    <location>
        <begin position="274"/>
        <end position="292"/>
    </location>
</feature>
<keyword evidence="2" id="KW-0812">Transmembrane</keyword>
<dbReference type="PANTHER" id="PTHR35719:SF5">
    <property type="entry name" value="T6K12.7 PROTEIN"/>
    <property type="match status" value="1"/>
</dbReference>
<evidence type="ECO:0000313" key="3">
    <source>
        <dbReference type="EMBL" id="KAK6911294.1"/>
    </source>
</evidence>
<organism evidence="3 4">
    <name type="scientific">Dillenia turbinata</name>
    <dbReference type="NCBI Taxonomy" id="194707"/>
    <lineage>
        <taxon>Eukaryota</taxon>
        <taxon>Viridiplantae</taxon>
        <taxon>Streptophyta</taxon>
        <taxon>Embryophyta</taxon>
        <taxon>Tracheophyta</taxon>
        <taxon>Spermatophyta</taxon>
        <taxon>Magnoliopsida</taxon>
        <taxon>eudicotyledons</taxon>
        <taxon>Gunneridae</taxon>
        <taxon>Pentapetalae</taxon>
        <taxon>Dilleniales</taxon>
        <taxon>Dilleniaceae</taxon>
        <taxon>Dillenia</taxon>
    </lineage>
</organism>
<feature type="region of interest" description="Disordered" evidence="1">
    <location>
        <begin position="164"/>
        <end position="228"/>
    </location>
</feature>
<name>A0AAN8YQC8_9MAGN</name>
<gene>
    <name evidence="3" type="ORF">RJ641_023387</name>
</gene>
<feature type="region of interest" description="Disordered" evidence="1">
    <location>
        <begin position="243"/>
        <end position="268"/>
    </location>
</feature>
<comment type="caution">
    <text evidence="3">The sequence shown here is derived from an EMBL/GenBank/DDBJ whole genome shotgun (WGS) entry which is preliminary data.</text>
</comment>
<keyword evidence="2" id="KW-1133">Transmembrane helix</keyword>
<reference evidence="3 4" key="1">
    <citation type="submission" date="2023-12" db="EMBL/GenBank/DDBJ databases">
        <title>A high-quality genome assembly for Dillenia turbinata (Dilleniales).</title>
        <authorList>
            <person name="Chanderbali A."/>
        </authorList>
    </citation>
    <scope>NUCLEOTIDE SEQUENCE [LARGE SCALE GENOMIC DNA]</scope>
    <source>
        <strain evidence="3">LSX21</strain>
        <tissue evidence="3">Leaf</tissue>
    </source>
</reference>